<accession>A0AAW0QTI2</accession>
<keyword evidence="4 6" id="KW-1133">Transmembrane helix</keyword>
<feature type="transmembrane region" description="Helical" evidence="6">
    <location>
        <begin position="295"/>
        <end position="314"/>
    </location>
</feature>
<dbReference type="InterPro" id="IPR011701">
    <property type="entry name" value="MFS"/>
</dbReference>
<evidence type="ECO:0000256" key="6">
    <source>
        <dbReference type="SAM" id="Phobius"/>
    </source>
</evidence>
<sequence length="454" mass="50493">MSTYRTNESTKGDYAGARFKTDPEEIRLVRKLDTWIMPTLWLMYFLNYIDRGSLAQARLNHLERDLNMHGENFNTAVSILNVGYILMQVPSNMLLTRVRPSAYLSVVMFIWSAIAACTGLVRSYGALIFWPGACYILASFYTRKELAARLAIMHSAALTGIGLVNLVAVRIFSDLGGARGVEGWRWMYFIEGTASAFMAACSFWLLPNTPETTRWLNAREGQLAAERIRRDRLDEAKDTDSVWTAFRQAATDKRTWLFCLMAHITNVPLNFVYFLPTIISDLGYGDTKALLLACPPYLCAALASIAVACSSGWFHERTWHLTAGLALEVTGFVAAAATMNPTGRYVACFIFPAGGYMIPPLIISWMAATLSQSPEKKAVALAMLNVSVTMGYIYGPYLWPSSDGPRYMIGFGVSAAYCVAGMVVCWAMRVLLRRENVRIKRDVGAGSVINLYGY</sequence>
<evidence type="ECO:0000313" key="8">
    <source>
        <dbReference type="Proteomes" id="UP001392437"/>
    </source>
</evidence>
<feature type="transmembrane region" description="Helical" evidence="6">
    <location>
        <begin position="321"/>
        <end position="338"/>
    </location>
</feature>
<reference evidence="7 8" key="1">
    <citation type="submission" date="2023-01" db="EMBL/GenBank/DDBJ databases">
        <title>Analysis of 21 Apiospora genomes using comparative genomics revels a genus with tremendous synthesis potential of carbohydrate active enzymes and secondary metabolites.</title>
        <authorList>
            <person name="Sorensen T."/>
        </authorList>
    </citation>
    <scope>NUCLEOTIDE SEQUENCE [LARGE SCALE GENOMIC DNA]</scope>
    <source>
        <strain evidence="7 8">CBS 117206</strain>
    </source>
</reference>
<protein>
    <submittedName>
        <fullName evidence="7">Major facilitator superfamily domain-containing protein</fullName>
    </submittedName>
</protein>
<dbReference type="GO" id="GO:0022857">
    <property type="term" value="F:transmembrane transporter activity"/>
    <property type="evidence" value="ECO:0007669"/>
    <property type="project" value="InterPro"/>
</dbReference>
<dbReference type="Gene3D" id="1.20.1250.20">
    <property type="entry name" value="MFS general substrate transporter like domains"/>
    <property type="match status" value="2"/>
</dbReference>
<evidence type="ECO:0000256" key="5">
    <source>
        <dbReference type="ARBA" id="ARBA00023136"/>
    </source>
</evidence>
<dbReference type="PANTHER" id="PTHR43791:SF62">
    <property type="entry name" value="MAJOR FACILITATOR SUPERFAMILY (MFS) PROFILE DOMAIN-CONTAINING PROTEIN"/>
    <property type="match status" value="1"/>
</dbReference>
<keyword evidence="8" id="KW-1185">Reference proteome</keyword>
<keyword evidence="5 6" id="KW-0472">Membrane</keyword>
<name>A0AAW0QTI2_9PEZI</name>
<dbReference type="Proteomes" id="UP001392437">
    <property type="component" value="Unassembled WGS sequence"/>
</dbReference>
<dbReference type="PANTHER" id="PTHR43791">
    <property type="entry name" value="PERMEASE-RELATED"/>
    <property type="match status" value="1"/>
</dbReference>
<evidence type="ECO:0000256" key="2">
    <source>
        <dbReference type="ARBA" id="ARBA00022448"/>
    </source>
</evidence>
<evidence type="ECO:0000313" key="7">
    <source>
        <dbReference type="EMBL" id="KAK8101413.1"/>
    </source>
</evidence>
<dbReference type="EMBL" id="JAQQWP010000009">
    <property type="protein sequence ID" value="KAK8101413.1"/>
    <property type="molecule type" value="Genomic_DNA"/>
</dbReference>
<feature type="transmembrane region" description="Helical" evidence="6">
    <location>
        <begin position="184"/>
        <end position="206"/>
    </location>
</feature>
<feature type="transmembrane region" description="Helical" evidence="6">
    <location>
        <begin position="102"/>
        <end position="121"/>
    </location>
</feature>
<feature type="transmembrane region" description="Helical" evidence="6">
    <location>
        <begin position="127"/>
        <end position="143"/>
    </location>
</feature>
<evidence type="ECO:0000256" key="4">
    <source>
        <dbReference type="ARBA" id="ARBA00022989"/>
    </source>
</evidence>
<dbReference type="FunFam" id="1.20.1250.20:FF:000013">
    <property type="entry name" value="MFS general substrate transporter"/>
    <property type="match status" value="1"/>
</dbReference>
<dbReference type="GO" id="GO:0016020">
    <property type="term" value="C:membrane"/>
    <property type="evidence" value="ECO:0007669"/>
    <property type="project" value="UniProtKB-SubCell"/>
</dbReference>
<keyword evidence="2" id="KW-0813">Transport</keyword>
<keyword evidence="3 6" id="KW-0812">Transmembrane</keyword>
<feature type="transmembrane region" description="Helical" evidence="6">
    <location>
        <begin position="256"/>
        <end position="275"/>
    </location>
</feature>
<dbReference type="FunFam" id="1.20.1250.20:FF:000057">
    <property type="entry name" value="MFS general substrate transporter"/>
    <property type="match status" value="1"/>
</dbReference>
<feature type="transmembrane region" description="Helical" evidence="6">
    <location>
        <begin position="150"/>
        <end position="172"/>
    </location>
</feature>
<evidence type="ECO:0000256" key="3">
    <source>
        <dbReference type="ARBA" id="ARBA00022692"/>
    </source>
</evidence>
<feature type="transmembrane region" description="Helical" evidence="6">
    <location>
        <begin position="344"/>
        <end position="366"/>
    </location>
</feature>
<feature type="transmembrane region" description="Helical" evidence="6">
    <location>
        <begin position="407"/>
        <end position="432"/>
    </location>
</feature>
<dbReference type="SUPFAM" id="SSF103473">
    <property type="entry name" value="MFS general substrate transporter"/>
    <property type="match status" value="1"/>
</dbReference>
<feature type="transmembrane region" description="Helical" evidence="6">
    <location>
        <begin position="378"/>
        <end position="395"/>
    </location>
</feature>
<dbReference type="InterPro" id="IPR036259">
    <property type="entry name" value="MFS_trans_sf"/>
</dbReference>
<comment type="subcellular location">
    <subcellularLocation>
        <location evidence="1">Membrane</location>
        <topology evidence="1">Multi-pass membrane protein</topology>
    </subcellularLocation>
</comment>
<proteinExistence type="predicted"/>
<organism evidence="7 8">
    <name type="scientific">Apiospora kogelbergensis</name>
    <dbReference type="NCBI Taxonomy" id="1337665"/>
    <lineage>
        <taxon>Eukaryota</taxon>
        <taxon>Fungi</taxon>
        <taxon>Dikarya</taxon>
        <taxon>Ascomycota</taxon>
        <taxon>Pezizomycotina</taxon>
        <taxon>Sordariomycetes</taxon>
        <taxon>Xylariomycetidae</taxon>
        <taxon>Amphisphaeriales</taxon>
        <taxon>Apiosporaceae</taxon>
        <taxon>Apiospora</taxon>
    </lineage>
</organism>
<dbReference type="AlphaFoldDB" id="A0AAW0QTI2"/>
<comment type="caution">
    <text evidence="7">The sequence shown here is derived from an EMBL/GenBank/DDBJ whole genome shotgun (WGS) entry which is preliminary data.</text>
</comment>
<gene>
    <name evidence="7" type="ORF">PG999_011787</name>
</gene>
<evidence type="ECO:0000256" key="1">
    <source>
        <dbReference type="ARBA" id="ARBA00004141"/>
    </source>
</evidence>
<dbReference type="Pfam" id="PF07690">
    <property type="entry name" value="MFS_1"/>
    <property type="match status" value="1"/>
</dbReference>